<name>A0AAE1C582_9PEZI</name>
<evidence type="ECO:0000313" key="4">
    <source>
        <dbReference type="Proteomes" id="UP001274830"/>
    </source>
</evidence>
<evidence type="ECO:0000313" key="3">
    <source>
        <dbReference type="EMBL" id="KAK3678469.1"/>
    </source>
</evidence>
<keyword evidence="2" id="KW-0812">Transmembrane</keyword>
<dbReference type="EMBL" id="JAUTXT010000004">
    <property type="protein sequence ID" value="KAK3678469.1"/>
    <property type="molecule type" value="Genomic_DNA"/>
</dbReference>
<gene>
    <name evidence="3" type="ORF">LTR78_001766</name>
</gene>
<keyword evidence="4" id="KW-1185">Reference proteome</keyword>
<feature type="transmembrane region" description="Helical" evidence="2">
    <location>
        <begin position="156"/>
        <end position="173"/>
    </location>
</feature>
<proteinExistence type="predicted"/>
<sequence>MATEKSMYGVPAAASTVHDYSEVPLSDHGNTPNQKTATATTTTAVSREDDSLIANENGVAQPDRDLKAAIWTIVRGVALPCIPIIAVSVALLAMVLTKRIKIESGWPELRLAAAVDDDHTFAHKIRELRHEAGRWAYYTDRNPTTITTVASWTSRVLPYLTSSIMALVAFFAARSIATKSKHSGGDDLPTPTEVTLLINLLSGKDLAPLKDTLLHRWAYKKKLADPIPLAFTASSLITFVGISIPIIDTWFGISTTPQTIVVLSNNTDGPHQYGRSLSTTLCPQGPGSFVASSGLQWIPCNLAVDEENNGDRLADPSFQLIGADNAARVAQNLGMDNTVGLYKDIWGSERPYYYYLQDP</sequence>
<evidence type="ECO:0000256" key="1">
    <source>
        <dbReference type="SAM" id="MobiDB-lite"/>
    </source>
</evidence>
<reference evidence="3" key="1">
    <citation type="submission" date="2023-07" db="EMBL/GenBank/DDBJ databases">
        <title>Black Yeasts Isolated from many extreme environments.</title>
        <authorList>
            <person name="Coleine C."/>
            <person name="Stajich J.E."/>
            <person name="Selbmann L."/>
        </authorList>
    </citation>
    <scope>NUCLEOTIDE SEQUENCE</scope>
    <source>
        <strain evidence="3">CCFEE 5485</strain>
    </source>
</reference>
<dbReference type="Proteomes" id="UP001274830">
    <property type="component" value="Unassembled WGS sequence"/>
</dbReference>
<evidence type="ECO:0000256" key="2">
    <source>
        <dbReference type="SAM" id="Phobius"/>
    </source>
</evidence>
<feature type="region of interest" description="Disordered" evidence="1">
    <location>
        <begin position="22"/>
        <end position="44"/>
    </location>
</feature>
<accession>A0AAE1C582</accession>
<dbReference type="AlphaFoldDB" id="A0AAE1C582"/>
<comment type="caution">
    <text evidence="3">The sequence shown here is derived from an EMBL/GenBank/DDBJ whole genome shotgun (WGS) entry which is preliminary data.</text>
</comment>
<feature type="transmembrane region" description="Helical" evidence="2">
    <location>
        <begin position="229"/>
        <end position="253"/>
    </location>
</feature>
<keyword evidence="2" id="KW-0472">Membrane</keyword>
<organism evidence="3 4">
    <name type="scientific">Recurvomyces mirabilis</name>
    <dbReference type="NCBI Taxonomy" id="574656"/>
    <lineage>
        <taxon>Eukaryota</taxon>
        <taxon>Fungi</taxon>
        <taxon>Dikarya</taxon>
        <taxon>Ascomycota</taxon>
        <taxon>Pezizomycotina</taxon>
        <taxon>Dothideomycetes</taxon>
        <taxon>Dothideomycetidae</taxon>
        <taxon>Mycosphaerellales</taxon>
        <taxon>Teratosphaeriaceae</taxon>
        <taxon>Recurvomyces</taxon>
    </lineage>
</organism>
<feature type="transmembrane region" description="Helical" evidence="2">
    <location>
        <begin position="73"/>
        <end position="96"/>
    </location>
</feature>
<keyword evidence="2" id="KW-1133">Transmembrane helix</keyword>
<protein>
    <submittedName>
        <fullName evidence="3">Uncharacterized protein</fullName>
    </submittedName>
</protein>